<evidence type="ECO:0000313" key="2">
    <source>
        <dbReference type="EMBL" id="RKQ94214.1"/>
    </source>
</evidence>
<name>A0A495CY75_9PROT</name>
<protein>
    <submittedName>
        <fullName evidence="2">Uncharacterized protein</fullName>
    </submittedName>
</protein>
<sequence length="109" mass="12258">MTTIRSAYSVPTPTSRRIEPASRVRGSQDRPPRQDRALVTVPTPQSNERDSARSFVRARPATAEVMVQIIGDAPRRGIKAEASEIERFRRTYAQASAKKAPPPMWERRA</sequence>
<evidence type="ECO:0000313" key="3">
    <source>
        <dbReference type="Proteomes" id="UP000273675"/>
    </source>
</evidence>
<dbReference type="RefSeq" id="WP_075191248.1">
    <property type="nucleotide sequence ID" value="NZ_RBIM01000008.1"/>
</dbReference>
<feature type="compositionally biased region" description="Polar residues" evidence="1">
    <location>
        <begin position="1"/>
        <end position="15"/>
    </location>
</feature>
<feature type="region of interest" description="Disordered" evidence="1">
    <location>
        <begin position="1"/>
        <end position="54"/>
    </location>
</feature>
<dbReference type="OrthoDB" id="7632254at2"/>
<reference evidence="2 3" key="1">
    <citation type="submission" date="2018-10" db="EMBL/GenBank/DDBJ databases">
        <title>Genomic Encyclopedia of Type Strains, Phase IV (KMG-IV): sequencing the most valuable type-strain genomes for metagenomic binning, comparative biology and taxonomic classification.</title>
        <authorList>
            <person name="Goeker M."/>
        </authorList>
    </citation>
    <scope>NUCLEOTIDE SEQUENCE [LARGE SCALE GENOMIC DNA]</scope>
    <source>
        <strain evidence="2 3">DSM 4734</strain>
    </source>
</reference>
<gene>
    <name evidence="2" type="ORF">C7435_3188</name>
</gene>
<evidence type="ECO:0000256" key="1">
    <source>
        <dbReference type="SAM" id="MobiDB-lite"/>
    </source>
</evidence>
<dbReference type="AlphaFoldDB" id="A0A495CY75"/>
<accession>A0A495CY75</accession>
<comment type="caution">
    <text evidence="2">The sequence shown here is derived from an EMBL/GenBank/DDBJ whole genome shotgun (WGS) entry which is preliminary data.</text>
</comment>
<feature type="compositionally biased region" description="Basic and acidic residues" evidence="1">
    <location>
        <begin position="16"/>
        <end position="36"/>
    </location>
</feature>
<organism evidence="2 3">
    <name type="scientific">Maricaulis maris</name>
    <dbReference type="NCBI Taxonomy" id="74318"/>
    <lineage>
        <taxon>Bacteria</taxon>
        <taxon>Pseudomonadati</taxon>
        <taxon>Pseudomonadota</taxon>
        <taxon>Alphaproteobacteria</taxon>
        <taxon>Maricaulales</taxon>
        <taxon>Maricaulaceae</taxon>
        <taxon>Maricaulis</taxon>
    </lineage>
</organism>
<dbReference type="EMBL" id="RBIM01000008">
    <property type="protein sequence ID" value="RKQ94214.1"/>
    <property type="molecule type" value="Genomic_DNA"/>
</dbReference>
<dbReference type="Proteomes" id="UP000273675">
    <property type="component" value="Unassembled WGS sequence"/>
</dbReference>
<proteinExistence type="predicted"/>